<dbReference type="RefSeq" id="WP_204728762.1">
    <property type="nucleotide sequence ID" value="NZ_JAFBDK010000005.1"/>
</dbReference>
<feature type="domain" description="Tail specific protease" evidence="1">
    <location>
        <begin position="184"/>
        <end position="398"/>
    </location>
</feature>
<keyword evidence="3" id="KW-1185">Reference proteome</keyword>
<dbReference type="EMBL" id="JBHUPG010000019">
    <property type="protein sequence ID" value="MFD2912197.1"/>
    <property type="molecule type" value="Genomic_DNA"/>
</dbReference>
<dbReference type="Gene3D" id="3.90.226.10">
    <property type="entry name" value="2-enoyl-CoA Hydratase, Chain A, domain 1"/>
    <property type="match status" value="1"/>
</dbReference>
<comment type="caution">
    <text evidence="2">The sequence shown here is derived from an EMBL/GenBank/DDBJ whole genome shotgun (WGS) entry which is preliminary data.</text>
</comment>
<gene>
    <name evidence="2" type="ORF">ACFS5P_09950</name>
</gene>
<dbReference type="InterPro" id="IPR005151">
    <property type="entry name" value="Tail-specific_protease"/>
</dbReference>
<sequence>MYIDMFEKIVDVMHHDYSGFLDKKGWDQPELFRKKIETLDPATPESRAAFTAIVKDYLLDFRDRHVSFTVADRNGSPAEWAGLRVRRYRGFLYITESEDTRFQAGDKIISVDGKRIPEAADIYARKLYQEKEARQDWNPVLLLAGVIEVEHSSGERTVYEIHRKKKPVYTPEYSSKEIEPGIHLIKLTDFADPDAVYQLFKKHAEAYESAKALIFDVRVNYGGSDSSYYPFFPFIFGTEEIDPSEMSPEMLFNCTERTAQNQLAELNEALNAVEEEETRKILSFFVEQWQEKRDSGFQRFPFEQVMKVDKISGYERPEHIFVLSDIYCRSSGDSFVETVKWSEKVTVIGRSTMGINDYSNVASLNLGEGFVLGYPTSKLVYQNPDHYQTGRGIEPDVYIEWSPEHLGRDVDLEAVMDRLKSVTGQYEGSGEMR</sequence>
<name>A0ABW5ZKX1_9BACL</name>
<dbReference type="Proteomes" id="UP001597561">
    <property type="component" value="Unassembled WGS sequence"/>
</dbReference>
<accession>A0ABW5ZKX1</accession>
<evidence type="ECO:0000259" key="1">
    <source>
        <dbReference type="Pfam" id="PF03572"/>
    </source>
</evidence>
<organism evidence="2 3">
    <name type="scientific">Jeotgalibacillus terrae</name>
    <dbReference type="NCBI Taxonomy" id="587735"/>
    <lineage>
        <taxon>Bacteria</taxon>
        <taxon>Bacillati</taxon>
        <taxon>Bacillota</taxon>
        <taxon>Bacilli</taxon>
        <taxon>Bacillales</taxon>
        <taxon>Caryophanaceae</taxon>
        <taxon>Jeotgalibacillus</taxon>
    </lineage>
</organism>
<protein>
    <submittedName>
        <fullName evidence="2">S41 family peptidase</fullName>
    </submittedName>
</protein>
<reference evidence="3" key="1">
    <citation type="journal article" date="2019" name="Int. J. Syst. Evol. Microbiol.">
        <title>The Global Catalogue of Microorganisms (GCM) 10K type strain sequencing project: providing services to taxonomists for standard genome sequencing and annotation.</title>
        <authorList>
            <consortium name="The Broad Institute Genomics Platform"/>
            <consortium name="The Broad Institute Genome Sequencing Center for Infectious Disease"/>
            <person name="Wu L."/>
            <person name="Ma J."/>
        </authorList>
    </citation>
    <scope>NUCLEOTIDE SEQUENCE [LARGE SCALE GENOMIC DNA]</scope>
    <source>
        <strain evidence="3">KCTC 13528</strain>
    </source>
</reference>
<dbReference type="SUPFAM" id="SSF52096">
    <property type="entry name" value="ClpP/crotonase"/>
    <property type="match status" value="1"/>
</dbReference>
<evidence type="ECO:0000313" key="2">
    <source>
        <dbReference type="EMBL" id="MFD2912197.1"/>
    </source>
</evidence>
<evidence type="ECO:0000313" key="3">
    <source>
        <dbReference type="Proteomes" id="UP001597561"/>
    </source>
</evidence>
<dbReference type="Pfam" id="PF03572">
    <property type="entry name" value="Peptidase_S41"/>
    <property type="match status" value="1"/>
</dbReference>
<dbReference type="InterPro" id="IPR029045">
    <property type="entry name" value="ClpP/crotonase-like_dom_sf"/>
</dbReference>
<proteinExistence type="predicted"/>